<reference evidence="1 2" key="1">
    <citation type="submission" date="2014-08" db="EMBL/GenBank/DDBJ databases">
        <authorList>
            <person name="Sisinthy S."/>
        </authorList>
    </citation>
    <scope>NUCLEOTIDE SEQUENCE [LARGE SCALE GENOMIC DNA]</scope>
    <source>
        <strain evidence="1 2">RuG17</strain>
    </source>
</reference>
<name>A0A099JB00_9MICO</name>
<evidence type="ECO:0000313" key="2">
    <source>
        <dbReference type="Proteomes" id="UP000029864"/>
    </source>
</evidence>
<accession>A0A099JB00</accession>
<comment type="caution">
    <text evidence="1">The sequence shown here is derived from an EMBL/GenBank/DDBJ whole genome shotgun (WGS) entry which is preliminary data.</text>
</comment>
<organism evidence="1 2">
    <name type="scientific">Cryobacterium roopkundense</name>
    <dbReference type="NCBI Taxonomy" id="1001240"/>
    <lineage>
        <taxon>Bacteria</taxon>
        <taxon>Bacillati</taxon>
        <taxon>Actinomycetota</taxon>
        <taxon>Actinomycetes</taxon>
        <taxon>Micrococcales</taxon>
        <taxon>Microbacteriaceae</taxon>
        <taxon>Cryobacterium</taxon>
    </lineage>
</organism>
<protein>
    <recommendedName>
        <fullName evidence="3">DUF1772 domain-containing protein</fullName>
    </recommendedName>
</protein>
<proteinExistence type="predicted"/>
<evidence type="ECO:0008006" key="3">
    <source>
        <dbReference type="Google" id="ProtNLM"/>
    </source>
</evidence>
<dbReference type="EMBL" id="JPXF01000038">
    <property type="protein sequence ID" value="KGJ74657.1"/>
    <property type="molecule type" value="Genomic_DNA"/>
</dbReference>
<keyword evidence="2" id="KW-1185">Reference proteome</keyword>
<sequence>MRTVGASLAVVAVGITIVRNVPLNTALSRVSVASVGSSAAWNALDQRWSVANHARAAFAIASSVALMISLGGASP</sequence>
<evidence type="ECO:0000313" key="1">
    <source>
        <dbReference type="EMBL" id="KGJ74657.1"/>
    </source>
</evidence>
<dbReference type="AlphaFoldDB" id="A0A099JB00"/>
<dbReference type="Proteomes" id="UP000029864">
    <property type="component" value="Unassembled WGS sequence"/>
</dbReference>
<dbReference type="Pfam" id="PF08592">
    <property type="entry name" value="Anthrone_oxy"/>
    <property type="match status" value="1"/>
</dbReference>
<gene>
    <name evidence="1" type="ORF">GY21_10285</name>
</gene>
<dbReference type="InterPro" id="IPR013901">
    <property type="entry name" value="Anthrone_oxy"/>
</dbReference>